<keyword evidence="6" id="KW-0408">Iron</keyword>
<comment type="caution">
    <text evidence="15">The sequence shown here is derived from an EMBL/GenBank/DDBJ whole genome shotgun (WGS) entry which is preliminary data.</text>
</comment>
<keyword evidence="9 11" id="KW-0472">Membrane</keyword>
<dbReference type="Pfam" id="PF07715">
    <property type="entry name" value="Plug"/>
    <property type="match status" value="1"/>
</dbReference>
<dbReference type="InterPro" id="IPR000531">
    <property type="entry name" value="Beta-barrel_TonB"/>
</dbReference>
<keyword evidence="16" id="KW-1185">Reference proteome</keyword>
<feature type="domain" description="TonB-dependent receptor-like beta-barrel" evidence="13">
    <location>
        <begin position="231"/>
        <end position="651"/>
    </location>
</feature>
<evidence type="ECO:0000256" key="10">
    <source>
        <dbReference type="ARBA" id="ARBA00023237"/>
    </source>
</evidence>
<dbReference type="EMBL" id="QKYV01000001">
    <property type="protein sequence ID" value="PZW43893.1"/>
    <property type="molecule type" value="Genomic_DNA"/>
</dbReference>
<keyword evidence="2 11" id="KW-0813">Transport</keyword>
<keyword evidence="7" id="KW-0406">Ion transport</keyword>
<dbReference type="CDD" id="cd01347">
    <property type="entry name" value="ligand_gated_channel"/>
    <property type="match status" value="1"/>
</dbReference>
<name>A0A2W7IYZ3_9FLAO</name>
<evidence type="ECO:0000256" key="9">
    <source>
        <dbReference type="ARBA" id="ARBA00023136"/>
    </source>
</evidence>
<keyword evidence="3 11" id="KW-1134">Transmembrane beta strand</keyword>
<evidence type="ECO:0000256" key="11">
    <source>
        <dbReference type="PROSITE-ProRule" id="PRU01360"/>
    </source>
</evidence>
<dbReference type="Pfam" id="PF00593">
    <property type="entry name" value="TonB_dep_Rec_b-barrel"/>
    <property type="match status" value="1"/>
</dbReference>
<dbReference type="GO" id="GO:0009279">
    <property type="term" value="C:cell outer membrane"/>
    <property type="evidence" value="ECO:0007669"/>
    <property type="project" value="UniProtKB-SubCell"/>
</dbReference>
<accession>A0A2W7IYZ3</accession>
<dbReference type="InterPro" id="IPR037066">
    <property type="entry name" value="Plug_dom_sf"/>
</dbReference>
<evidence type="ECO:0000256" key="7">
    <source>
        <dbReference type="ARBA" id="ARBA00023065"/>
    </source>
</evidence>
<evidence type="ECO:0000313" key="15">
    <source>
        <dbReference type="EMBL" id="PZW43893.1"/>
    </source>
</evidence>
<evidence type="ECO:0000256" key="1">
    <source>
        <dbReference type="ARBA" id="ARBA00004571"/>
    </source>
</evidence>
<dbReference type="PANTHER" id="PTHR32552">
    <property type="entry name" value="FERRICHROME IRON RECEPTOR-RELATED"/>
    <property type="match status" value="1"/>
</dbReference>
<evidence type="ECO:0000259" key="14">
    <source>
        <dbReference type="Pfam" id="PF07715"/>
    </source>
</evidence>
<dbReference type="GO" id="GO:0006826">
    <property type="term" value="P:iron ion transport"/>
    <property type="evidence" value="ECO:0007669"/>
    <property type="project" value="UniProtKB-KW"/>
</dbReference>
<dbReference type="InterPro" id="IPR012910">
    <property type="entry name" value="Plug_dom"/>
</dbReference>
<proteinExistence type="inferred from homology"/>
<keyword evidence="4" id="KW-0410">Iron transport</keyword>
<feature type="domain" description="TonB-dependent receptor plug" evidence="14">
    <location>
        <begin position="45"/>
        <end position="153"/>
    </location>
</feature>
<protein>
    <submittedName>
        <fullName evidence="15">Iron complex outermembrane receptor protein</fullName>
    </submittedName>
</protein>
<dbReference type="PANTHER" id="PTHR32552:SF81">
    <property type="entry name" value="TONB-DEPENDENT OUTER MEMBRANE RECEPTOR"/>
    <property type="match status" value="1"/>
</dbReference>
<dbReference type="InterPro" id="IPR039426">
    <property type="entry name" value="TonB-dep_rcpt-like"/>
</dbReference>
<gene>
    <name evidence="15" type="ORF">LX95_00221</name>
</gene>
<comment type="similarity">
    <text evidence="11 12">Belongs to the TonB-dependent receptor family.</text>
</comment>
<keyword evidence="10 11" id="KW-0998">Cell outer membrane</keyword>
<evidence type="ECO:0000256" key="3">
    <source>
        <dbReference type="ARBA" id="ARBA00022452"/>
    </source>
</evidence>
<dbReference type="InterPro" id="IPR036942">
    <property type="entry name" value="Beta-barrel_TonB_sf"/>
</dbReference>
<dbReference type="PROSITE" id="PS52016">
    <property type="entry name" value="TONB_DEPENDENT_REC_3"/>
    <property type="match status" value="1"/>
</dbReference>
<keyword evidence="15" id="KW-0675">Receptor</keyword>
<dbReference type="Proteomes" id="UP000249542">
    <property type="component" value="Unassembled WGS sequence"/>
</dbReference>
<keyword evidence="8 12" id="KW-0798">TonB box</keyword>
<dbReference type="AlphaFoldDB" id="A0A2W7IYZ3"/>
<dbReference type="RefSeq" id="WP_170116561.1">
    <property type="nucleotide sequence ID" value="NZ_QKYV01000001.1"/>
</dbReference>
<comment type="subcellular location">
    <subcellularLocation>
        <location evidence="1 11">Cell outer membrane</location>
        <topology evidence="1 11">Multi-pass membrane protein</topology>
    </subcellularLocation>
</comment>
<evidence type="ECO:0000256" key="6">
    <source>
        <dbReference type="ARBA" id="ARBA00023004"/>
    </source>
</evidence>
<evidence type="ECO:0000256" key="12">
    <source>
        <dbReference type="RuleBase" id="RU003357"/>
    </source>
</evidence>
<sequence>MKFKNFLYGTTLACISVYNSLAQQVKDSTSLEEVYLQSSSVKGELKKTPASVSLLNKTELQRSSPTLTTQSFNRVPGVYTQAGALNTNRITIRGVGARAQYGTNRVKAYFNEIPLSSGDGETVINDIDLDAIERIEIIKGPNSSLYGSGLGGVIHLISADPGKEKTFAKFSTDVGSYQLLKKSISAGFATQKASIFANYNHLEQEGYRENSDYDRKSFHLNGKLHLSEKSNLSFLGNFTRLKAFIPSSISLSAYEEDPRQAAFTWKSAQGYESYDKLLLGLSYHYQFSNQLEQTTSVFTNYKDAYEPRPFDILQQETFNWGARSRFDYQHQVFNIPFKASLGAEFLQENYDGSNFENLYEDFPNQGSVEGDRIANVEQDRNYINAFAQIDFQVTPKLNLIGGLNVNSTNYTLTDFFTEANTEQRSEGNFTTIFAPRFSALYELTQQKNVYLNVSKGFSTPTVDETLTPNGKINTSLEPETGWNYEIGFKGNWTRNFYTEIALYTIQVNDLLVAERVGNDQYVGVNAGKTNHNGIELLMQYTWNISPSIQIIPFVSAEFNDYEFDEFIDEGDDFRGNELTGVPNEKINVGIDAIFYKNLRLFSNALFVSKIPLNDENSAYSESYKVIDLKASYKLNILENFNVHFNLGVNNLFDEAYAVSILPNAIGFGGNEPRYFYPGNDRNFFGGVSLKYNIQ</sequence>
<evidence type="ECO:0000256" key="5">
    <source>
        <dbReference type="ARBA" id="ARBA00022692"/>
    </source>
</evidence>
<organism evidence="15 16">
    <name type="scientific">Mesonia algae</name>
    <dbReference type="NCBI Taxonomy" id="213248"/>
    <lineage>
        <taxon>Bacteria</taxon>
        <taxon>Pseudomonadati</taxon>
        <taxon>Bacteroidota</taxon>
        <taxon>Flavobacteriia</taxon>
        <taxon>Flavobacteriales</taxon>
        <taxon>Flavobacteriaceae</taxon>
        <taxon>Mesonia</taxon>
    </lineage>
</organism>
<keyword evidence="5 11" id="KW-0812">Transmembrane</keyword>
<evidence type="ECO:0000256" key="4">
    <source>
        <dbReference type="ARBA" id="ARBA00022496"/>
    </source>
</evidence>
<evidence type="ECO:0000256" key="2">
    <source>
        <dbReference type="ARBA" id="ARBA00022448"/>
    </source>
</evidence>
<evidence type="ECO:0000256" key="8">
    <source>
        <dbReference type="ARBA" id="ARBA00023077"/>
    </source>
</evidence>
<dbReference type="Gene3D" id="2.40.170.20">
    <property type="entry name" value="TonB-dependent receptor, beta-barrel domain"/>
    <property type="match status" value="1"/>
</dbReference>
<evidence type="ECO:0000259" key="13">
    <source>
        <dbReference type="Pfam" id="PF00593"/>
    </source>
</evidence>
<evidence type="ECO:0000313" key="16">
    <source>
        <dbReference type="Proteomes" id="UP000249542"/>
    </source>
</evidence>
<reference evidence="15 16" key="1">
    <citation type="submission" date="2018-06" db="EMBL/GenBank/DDBJ databases">
        <title>Genomic Encyclopedia of Archaeal and Bacterial Type Strains, Phase II (KMG-II): from individual species to whole genera.</title>
        <authorList>
            <person name="Goeker M."/>
        </authorList>
    </citation>
    <scope>NUCLEOTIDE SEQUENCE [LARGE SCALE GENOMIC DNA]</scope>
    <source>
        <strain evidence="15 16">DSM 15361</strain>
    </source>
</reference>
<dbReference type="Gene3D" id="2.170.130.10">
    <property type="entry name" value="TonB-dependent receptor, plug domain"/>
    <property type="match status" value="1"/>
</dbReference>
<dbReference type="SUPFAM" id="SSF56935">
    <property type="entry name" value="Porins"/>
    <property type="match status" value="1"/>
</dbReference>